<reference evidence="3" key="1">
    <citation type="submission" date="2024-03" db="EMBL/GenBank/DDBJ databases">
        <title>WGS assembly of Saponaria officinalis var. Norfolk2.</title>
        <authorList>
            <person name="Jenkins J."/>
            <person name="Shu S."/>
            <person name="Grimwood J."/>
            <person name="Barry K."/>
            <person name="Goodstein D."/>
            <person name="Schmutz J."/>
            <person name="Leebens-Mack J."/>
            <person name="Osbourn A."/>
        </authorList>
    </citation>
    <scope>NUCLEOTIDE SEQUENCE [LARGE SCALE GENOMIC DNA]</scope>
    <source>
        <strain evidence="3">JIC</strain>
    </source>
</reference>
<dbReference type="AlphaFoldDB" id="A0AAW1JMR8"/>
<comment type="caution">
    <text evidence="3">The sequence shown here is derived from an EMBL/GenBank/DDBJ whole genome shotgun (WGS) entry which is preliminary data.</text>
</comment>
<sequence length="78" mass="8800">MNFKYLTKIFIILVILLSFDNTFIQEGNCRVLKHNFSVDVKDIKRVKMEAQLLLGVKPKGPPDQSGPNCSTFNPTGCK</sequence>
<name>A0AAW1JMR8_SAPOF</name>
<evidence type="ECO:0008006" key="5">
    <source>
        <dbReference type="Google" id="ProtNLM"/>
    </source>
</evidence>
<organism evidence="3 4">
    <name type="scientific">Saponaria officinalis</name>
    <name type="common">Common soapwort</name>
    <name type="synonym">Lychnis saponaria</name>
    <dbReference type="NCBI Taxonomy" id="3572"/>
    <lineage>
        <taxon>Eukaryota</taxon>
        <taxon>Viridiplantae</taxon>
        <taxon>Streptophyta</taxon>
        <taxon>Embryophyta</taxon>
        <taxon>Tracheophyta</taxon>
        <taxon>Spermatophyta</taxon>
        <taxon>Magnoliopsida</taxon>
        <taxon>eudicotyledons</taxon>
        <taxon>Gunneridae</taxon>
        <taxon>Pentapetalae</taxon>
        <taxon>Caryophyllales</taxon>
        <taxon>Caryophyllaceae</taxon>
        <taxon>Caryophylleae</taxon>
        <taxon>Saponaria</taxon>
    </lineage>
</organism>
<evidence type="ECO:0000256" key="2">
    <source>
        <dbReference type="SAM" id="SignalP"/>
    </source>
</evidence>
<feature type="chain" id="PRO_5043968319" description="Transmembrane protein" evidence="2">
    <location>
        <begin position="25"/>
        <end position="78"/>
    </location>
</feature>
<proteinExistence type="predicted"/>
<evidence type="ECO:0000256" key="1">
    <source>
        <dbReference type="SAM" id="MobiDB-lite"/>
    </source>
</evidence>
<dbReference type="Proteomes" id="UP001443914">
    <property type="component" value="Unassembled WGS sequence"/>
</dbReference>
<feature type="region of interest" description="Disordered" evidence="1">
    <location>
        <begin position="57"/>
        <end position="78"/>
    </location>
</feature>
<feature type="compositionally biased region" description="Polar residues" evidence="1">
    <location>
        <begin position="65"/>
        <end position="78"/>
    </location>
</feature>
<accession>A0AAW1JMR8</accession>
<dbReference type="EMBL" id="JBDFQZ010000007">
    <property type="protein sequence ID" value="KAK9704905.1"/>
    <property type="molecule type" value="Genomic_DNA"/>
</dbReference>
<keyword evidence="2" id="KW-0732">Signal</keyword>
<gene>
    <name evidence="3" type="ORF">RND81_07G019100</name>
</gene>
<keyword evidence="4" id="KW-1185">Reference proteome</keyword>
<feature type="signal peptide" evidence="2">
    <location>
        <begin position="1"/>
        <end position="24"/>
    </location>
</feature>
<evidence type="ECO:0000313" key="3">
    <source>
        <dbReference type="EMBL" id="KAK9704905.1"/>
    </source>
</evidence>
<protein>
    <recommendedName>
        <fullName evidence="5">Transmembrane protein</fullName>
    </recommendedName>
</protein>
<evidence type="ECO:0000313" key="4">
    <source>
        <dbReference type="Proteomes" id="UP001443914"/>
    </source>
</evidence>